<dbReference type="EMBL" id="MHQT01000008">
    <property type="protein sequence ID" value="OHA09980.1"/>
    <property type="molecule type" value="Genomic_DNA"/>
</dbReference>
<proteinExistence type="predicted"/>
<dbReference type="Proteomes" id="UP000178977">
    <property type="component" value="Unassembled WGS sequence"/>
</dbReference>
<evidence type="ECO:0000313" key="2">
    <source>
        <dbReference type="Proteomes" id="UP000178977"/>
    </source>
</evidence>
<evidence type="ECO:0000313" key="1">
    <source>
        <dbReference type="EMBL" id="OHA09980.1"/>
    </source>
</evidence>
<sequence>MTIGHAREAARDWVSIHVKHEPDFRGAYFIGSTVAMPNEAELATDSDLDVAIVVDNADPSRKPGKLLHRGALLEIAVFPWSWFESVDELSSSYHLAEGLRQDTIIEDPTGNLRERQLQVARSFREEVWVRRRCQNASNKVEKFLSGINQSAPRADQVLAWLFATGVTTHVLLVAALRNPTVRLRYLATRGVLNQYGKSDVYDVLLDLLGCVEFEPEQVQHHLNALARNFDAATKVVKTPFPFSSDITTLARPIVIDGSRKLIDSGDHREAIFWMVATFARCDKILAADAPLSMHQEFAPAFGEILTDLGILSPPDLLDRGERVRLFLPILWKTTEEIIAANPDVIRSRSVLS</sequence>
<gene>
    <name evidence="1" type="ORF">A3A44_01490</name>
</gene>
<organism evidence="1 2">
    <name type="scientific">Candidatus Sungbacteria bacterium RIFCSPLOWO2_01_FULL_60_25</name>
    <dbReference type="NCBI Taxonomy" id="1802281"/>
    <lineage>
        <taxon>Bacteria</taxon>
        <taxon>Candidatus Sungiibacteriota</taxon>
    </lineage>
</organism>
<name>A0A1G2LEE9_9BACT</name>
<protein>
    <recommendedName>
        <fullName evidence="3">Polymerase nucleotidyl transferase domain-containing protein</fullName>
    </recommendedName>
</protein>
<dbReference type="AlphaFoldDB" id="A0A1G2LEE9"/>
<reference evidence="1 2" key="1">
    <citation type="journal article" date="2016" name="Nat. Commun.">
        <title>Thousands of microbial genomes shed light on interconnected biogeochemical processes in an aquifer system.</title>
        <authorList>
            <person name="Anantharaman K."/>
            <person name="Brown C.T."/>
            <person name="Hug L.A."/>
            <person name="Sharon I."/>
            <person name="Castelle C.J."/>
            <person name="Probst A.J."/>
            <person name="Thomas B.C."/>
            <person name="Singh A."/>
            <person name="Wilkins M.J."/>
            <person name="Karaoz U."/>
            <person name="Brodie E.L."/>
            <person name="Williams K.H."/>
            <person name="Hubbard S.S."/>
            <person name="Banfield J.F."/>
        </authorList>
    </citation>
    <scope>NUCLEOTIDE SEQUENCE [LARGE SCALE GENOMIC DNA]</scope>
</reference>
<evidence type="ECO:0008006" key="3">
    <source>
        <dbReference type="Google" id="ProtNLM"/>
    </source>
</evidence>
<accession>A0A1G2LEE9</accession>
<comment type="caution">
    <text evidence="1">The sequence shown here is derived from an EMBL/GenBank/DDBJ whole genome shotgun (WGS) entry which is preliminary data.</text>
</comment>